<evidence type="ECO:0000313" key="2">
    <source>
        <dbReference type="EMBL" id="CAC5394409.1"/>
    </source>
</evidence>
<sequence length="530" mass="59555">MIRDSSTDSLIAHSEKTTWPKSFKYCKEGFGGSAIFKHCQPSTCNASNGIGKIANISTNKVEYWINGFVQRSPVVVYEGCYYIKTAAVTKTHRGQFNLSDNSVFSCSHRCPSLTQGSFIFMNVSLRNWWVKVHGYKDEFHNYAKSMIKCLICTLLVLSIDMDTSIDLKLGSSLGQIGIQLDPEIKMDFQYILDVECLCVPYKKYTTITRSSRLPVSNCKNVCPGNKEDFCGGERTSNYTLFSGYMIQAADKTNDQFKNDIGKTCGTTRNGKLVYNFCYKENKAVCADANETDLNCTSSEYSWFDSQIACINEDKVLSSTKGTHACTKDGYWNGYHSAEVITWENFNEQSNPELCLRVEVWGTLYKLKAGNCSDKLQPICVLKDEASNTNDILYGSVGGIIGLLVVFAIIVIVAILRQKSKKSKISQRRADYYSEPTVPPTSKEKHSLINVTEEGVYNHLGDTQEKFASKTSSPVYDVFGHADVEYDVSMTNNKRHENIGDLYDFSRDVDVYDATNHHEIESDTYNIVSTQ</sequence>
<keyword evidence="3" id="KW-1185">Reference proteome</keyword>
<proteinExistence type="predicted"/>
<evidence type="ECO:0000313" key="3">
    <source>
        <dbReference type="Proteomes" id="UP000507470"/>
    </source>
</evidence>
<name>A0A6J8CGK5_MYTCO</name>
<keyword evidence="1" id="KW-0812">Transmembrane</keyword>
<evidence type="ECO:0000256" key="1">
    <source>
        <dbReference type="SAM" id="Phobius"/>
    </source>
</evidence>
<reference evidence="2 3" key="1">
    <citation type="submission" date="2020-06" db="EMBL/GenBank/DDBJ databases">
        <authorList>
            <person name="Li R."/>
            <person name="Bekaert M."/>
        </authorList>
    </citation>
    <scope>NUCLEOTIDE SEQUENCE [LARGE SCALE GENOMIC DNA]</scope>
    <source>
        <strain evidence="3">wild</strain>
    </source>
</reference>
<keyword evidence="1" id="KW-0472">Membrane</keyword>
<protein>
    <submittedName>
        <fullName evidence="2">Uncharacterized protein</fullName>
    </submittedName>
</protein>
<accession>A0A6J8CGK5</accession>
<gene>
    <name evidence="2" type="ORF">MCOR_29158</name>
</gene>
<dbReference type="Proteomes" id="UP000507470">
    <property type="component" value="Unassembled WGS sequence"/>
</dbReference>
<organism evidence="2 3">
    <name type="scientific">Mytilus coruscus</name>
    <name type="common">Sea mussel</name>
    <dbReference type="NCBI Taxonomy" id="42192"/>
    <lineage>
        <taxon>Eukaryota</taxon>
        <taxon>Metazoa</taxon>
        <taxon>Spiralia</taxon>
        <taxon>Lophotrochozoa</taxon>
        <taxon>Mollusca</taxon>
        <taxon>Bivalvia</taxon>
        <taxon>Autobranchia</taxon>
        <taxon>Pteriomorphia</taxon>
        <taxon>Mytilida</taxon>
        <taxon>Mytiloidea</taxon>
        <taxon>Mytilidae</taxon>
        <taxon>Mytilinae</taxon>
        <taxon>Mytilus</taxon>
    </lineage>
</organism>
<dbReference type="EMBL" id="CACVKT020005286">
    <property type="protein sequence ID" value="CAC5394409.1"/>
    <property type="molecule type" value="Genomic_DNA"/>
</dbReference>
<keyword evidence="1" id="KW-1133">Transmembrane helix</keyword>
<dbReference type="AlphaFoldDB" id="A0A6J8CGK5"/>
<feature type="transmembrane region" description="Helical" evidence="1">
    <location>
        <begin position="391"/>
        <end position="415"/>
    </location>
</feature>
<dbReference type="OrthoDB" id="6093339at2759"/>